<evidence type="ECO:0000313" key="3">
    <source>
        <dbReference type="Proteomes" id="UP001568894"/>
    </source>
</evidence>
<dbReference type="Proteomes" id="UP001568894">
    <property type="component" value="Unassembled WGS sequence"/>
</dbReference>
<feature type="transmembrane region" description="Helical" evidence="1">
    <location>
        <begin position="48"/>
        <end position="66"/>
    </location>
</feature>
<dbReference type="RefSeq" id="WP_371567597.1">
    <property type="nucleotide sequence ID" value="NZ_JASMRN010000002.1"/>
</dbReference>
<proteinExistence type="predicted"/>
<sequence length="341" mass="40441">MKINLTKKEKISFLIIGILICFLPYLFTRDFNIITFNDTGNIGDTIGGVTAPFLSFFGSILVFLALKAQIDANEEIKIQFQRQNQDQLFFRLIDNLHNRITNYSFNTPEGTGQMEIKSFEVLSYLIKKFRREMYRECILFGRQLLAKIPEQIAENFFMKIINANSVLKEHDIIKGIELRNEIIKIAEFNDRWEFIKLYVDSHNYETPEQRNALQSIGTVYFYKTPLEMRYTIYQIVFENIYREFGGFFDGYFNSLKYVLNFIDNIEDNSFFVDYLKNNLTSYEKAFIFYYIASNRVSAEFKELIKKYDLISDLEQNNSFFVDSPSKEEFEKELHDILNFTI</sequence>
<keyword evidence="3" id="KW-1185">Reference proteome</keyword>
<name>A0ABV4K8V9_9FLAO</name>
<accession>A0ABV4K8V9</accession>
<dbReference type="EMBL" id="JASMRN010000002">
    <property type="protein sequence ID" value="MEZ7514093.1"/>
    <property type="molecule type" value="Genomic_DNA"/>
</dbReference>
<organism evidence="2 3">
    <name type="scientific">Flavobacterium frigidarium</name>
    <dbReference type="NCBI Taxonomy" id="99286"/>
    <lineage>
        <taxon>Bacteria</taxon>
        <taxon>Pseudomonadati</taxon>
        <taxon>Bacteroidota</taxon>
        <taxon>Flavobacteriia</taxon>
        <taxon>Flavobacteriales</taxon>
        <taxon>Flavobacteriaceae</taxon>
        <taxon>Flavobacterium</taxon>
    </lineage>
</organism>
<keyword evidence="1" id="KW-0472">Membrane</keyword>
<evidence type="ECO:0000313" key="2">
    <source>
        <dbReference type="EMBL" id="MEZ7514093.1"/>
    </source>
</evidence>
<comment type="caution">
    <text evidence="2">The sequence shown here is derived from an EMBL/GenBank/DDBJ whole genome shotgun (WGS) entry which is preliminary data.</text>
</comment>
<dbReference type="Pfam" id="PF16872">
    <property type="entry name" value="putAbiC"/>
    <property type="match status" value="1"/>
</dbReference>
<reference evidence="2 3" key="1">
    <citation type="submission" date="2023-05" db="EMBL/GenBank/DDBJ databases">
        <title>Adaptations of aquatic viruses from atmosphere-close ecosystems of the Central Arctic Ocean.</title>
        <authorList>
            <person name="Rahlff J."/>
            <person name="Holmfeldt K."/>
        </authorList>
    </citation>
    <scope>NUCLEOTIDE SEQUENCE [LARGE SCALE GENOMIC DNA]</scope>
    <source>
        <strain evidence="2 3">Arc14</strain>
    </source>
</reference>
<keyword evidence="1" id="KW-1133">Transmembrane helix</keyword>
<protein>
    <submittedName>
        <fullName evidence="2">Phage abortive infection protein</fullName>
    </submittedName>
</protein>
<keyword evidence="1" id="KW-0812">Transmembrane</keyword>
<evidence type="ECO:0000256" key="1">
    <source>
        <dbReference type="SAM" id="Phobius"/>
    </source>
</evidence>
<feature type="transmembrane region" description="Helical" evidence="1">
    <location>
        <begin position="12"/>
        <end position="28"/>
    </location>
</feature>
<gene>
    <name evidence="2" type="ORF">QO192_02230</name>
</gene>
<dbReference type="InterPro" id="IPR031709">
    <property type="entry name" value="PutAbiC"/>
</dbReference>